<evidence type="ECO:0000313" key="8">
    <source>
        <dbReference type="EMBL" id="SDD21737.1"/>
    </source>
</evidence>
<keyword evidence="3" id="KW-0812">Transmembrane</keyword>
<organism evidence="8 9">
    <name type="scientific">Prauserella marina</name>
    <dbReference type="NCBI Taxonomy" id="530584"/>
    <lineage>
        <taxon>Bacteria</taxon>
        <taxon>Bacillati</taxon>
        <taxon>Actinomycetota</taxon>
        <taxon>Actinomycetes</taxon>
        <taxon>Pseudonocardiales</taxon>
        <taxon>Pseudonocardiaceae</taxon>
        <taxon>Prauserella</taxon>
    </lineage>
</organism>
<dbReference type="GO" id="GO:0004252">
    <property type="term" value="F:serine-type endopeptidase activity"/>
    <property type="evidence" value="ECO:0007669"/>
    <property type="project" value="InterPro"/>
</dbReference>
<keyword evidence="9" id="KW-1185">Reference proteome</keyword>
<dbReference type="GO" id="GO:0016020">
    <property type="term" value="C:membrane"/>
    <property type="evidence" value="ECO:0007669"/>
    <property type="project" value="UniProtKB-SubCell"/>
</dbReference>
<keyword evidence="8" id="KW-0645">Protease</keyword>
<evidence type="ECO:0000256" key="2">
    <source>
        <dbReference type="ARBA" id="ARBA00009045"/>
    </source>
</evidence>
<evidence type="ECO:0000313" key="9">
    <source>
        <dbReference type="Proteomes" id="UP000199494"/>
    </source>
</evidence>
<dbReference type="GO" id="GO:0006508">
    <property type="term" value="P:proteolysis"/>
    <property type="evidence" value="ECO:0007669"/>
    <property type="project" value="UniProtKB-KW"/>
</dbReference>
<dbReference type="InterPro" id="IPR035952">
    <property type="entry name" value="Rhomboid-like_sf"/>
</dbReference>
<evidence type="ECO:0000256" key="6">
    <source>
        <dbReference type="ARBA" id="ARBA00023136"/>
    </source>
</evidence>
<evidence type="ECO:0000256" key="4">
    <source>
        <dbReference type="ARBA" id="ARBA00022801"/>
    </source>
</evidence>
<evidence type="ECO:0000259" key="7">
    <source>
        <dbReference type="Pfam" id="PF01694"/>
    </source>
</evidence>
<dbReference type="EMBL" id="FMZE01000006">
    <property type="protein sequence ID" value="SDD21737.1"/>
    <property type="molecule type" value="Genomic_DNA"/>
</dbReference>
<dbReference type="Pfam" id="PF01694">
    <property type="entry name" value="Rhomboid"/>
    <property type="match status" value="1"/>
</dbReference>
<keyword evidence="5" id="KW-1133">Transmembrane helix</keyword>
<proteinExistence type="inferred from homology"/>
<evidence type="ECO:0000256" key="5">
    <source>
        <dbReference type="ARBA" id="ARBA00022989"/>
    </source>
</evidence>
<dbReference type="InterPro" id="IPR050925">
    <property type="entry name" value="Rhomboid_protease_S54"/>
</dbReference>
<name>A0A1G6SZT7_9PSEU</name>
<dbReference type="SUPFAM" id="SSF144091">
    <property type="entry name" value="Rhomboid-like"/>
    <property type="match status" value="1"/>
</dbReference>
<dbReference type="PANTHER" id="PTHR43731">
    <property type="entry name" value="RHOMBOID PROTEASE"/>
    <property type="match status" value="1"/>
</dbReference>
<keyword evidence="6" id="KW-0472">Membrane</keyword>
<accession>A0A1G6SZT7</accession>
<feature type="domain" description="Peptidase S54 rhomboid" evidence="7">
    <location>
        <begin position="69"/>
        <end position="199"/>
    </location>
</feature>
<gene>
    <name evidence="8" type="ORF">SAMN05421630_106451</name>
</gene>
<comment type="similarity">
    <text evidence="2">Belongs to the peptidase S54 family.</text>
</comment>
<comment type="subcellular location">
    <subcellularLocation>
        <location evidence="1">Membrane</location>
        <topology evidence="1">Multi-pass membrane protein</topology>
    </subcellularLocation>
</comment>
<protein>
    <submittedName>
        <fullName evidence="8">Membrane associated serine protease, rhomboid family</fullName>
    </submittedName>
</protein>
<dbReference type="Proteomes" id="UP000199494">
    <property type="component" value="Unassembled WGS sequence"/>
</dbReference>
<dbReference type="PANTHER" id="PTHR43731:SF14">
    <property type="entry name" value="PRESENILIN-ASSOCIATED RHOMBOID-LIKE PROTEIN, MITOCHONDRIAL"/>
    <property type="match status" value="1"/>
</dbReference>
<evidence type="ECO:0000256" key="3">
    <source>
        <dbReference type="ARBA" id="ARBA00022692"/>
    </source>
</evidence>
<dbReference type="InterPro" id="IPR022764">
    <property type="entry name" value="Peptidase_S54_rhomboid_dom"/>
</dbReference>
<dbReference type="Gene3D" id="1.20.1540.10">
    <property type="entry name" value="Rhomboid-like"/>
    <property type="match status" value="1"/>
</dbReference>
<reference evidence="8 9" key="1">
    <citation type="submission" date="2016-10" db="EMBL/GenBank/DDBJ databases">
        <authorList>
            <person name="de Groot N.N."/>
        </authorList>
    </citation>
    <scope>NUCLEOTIDE SEQUENCE [LARGE SCALE GENOMIC DNA]</scope>
    <source>
        <strain evidence="8 9">CGMCC 4.5506</strain>
    </source>
</reference>
<sequence length="244" mass="25565">MQYRKAGYGAKTVAGAVAPRTAIVTPVLIVINVLVYALTAVQAQSPMSNERAEFFQDGVLWPIGMVLRDEWWRLLTSGFLHYGLIHIAMNMLALWVLGRDLEILLGRARFIAVYFVSMFGGSAAVFAFGDANTGTAGASGAIYGLMGAMLVAVLRLKLNPGAAIGIIVINVVLSISLPGISLLGHLGGLVVGALAMVAMVYAPAKNKGAFQAGVLALITAALVGLVLYRDSELSSQLCVLLGAC</sequence>
<keyword evidence="4" id="KW-0378">Hydrolase</keyword>
<dbReference type="STRING" id="530584.SAMN05421630_106451"/>
<evidence type="ECO:0000256" key="1">
    <source>
        <dbReference type="ARBA" id="ARBA00004141"/>
    </source>
</evidence>
<dbReference type="AlphaFoldDB" id="A0A1G6SZT7"/>